<reference evidence="4" key="2">
    <citation type="submission" date="2015-11" db="EMBL/GenBank/DDBJ databases">
        <authorList>
            <person name="Wolfe B.E."/>
        </authorList>
    </citation>
    <scope>NUCLEOTIDE SEQUENCE</scope>
    <source>
        <strain evidence="4">738_7</strain>
    </source>
</reference>
<keyword evidence="1" id="KW-1133">Transmembrane helix</keyword>
<dbReference type="EMBL" id="LNPX01000019">
    <property type="protein sequence ID" value="OEK57999.1"/>
    <property type="molecule type" value="Genomic_DNA"/>
</dbReference>
<keyword evidence="6" id="KW-1185">Reference proteome</keyword>
<reference evidence="3" key="4">
    <citation type="journal article" date="2023" name="Int. J. Mol. Sci.">
        <title>Antibiotic Resistance/Susceptibility Profiles of Staphylococcus equorum Strains from Cheese, and Genome Analysis for Antibiotic Resistance Genes.</title>
        <authorList>
            <person name="Vazquez L."/>
            <person name="Srednik M.E."/>
            <person name="Rodriguez J."/>
            <person name="Florez A.B."/>
            <person name="Mayo B."/>
        </authorList>
    </citation>
    <scope>NUCLEOTIDE SEQUENCE</scope>
    <source>
        <strain evidence="3">5A3I</strain>
    </source>
</reference>
<dbReference type="Proteomes" id="UP001174037">
    <property type="component" value="Unassembled WGS sequence"/>
</dbReference>
<gene>
    <name evidence="4" type="ORF">ASS94_05045</name>
    <name evidence="2" type="ORF">M4L89_05900</name>
    <name evidence="3" type="ORF">P1A27_08640</name>
</gene>
<protein>
    <submittedName>
        <fullName evidence="2">Uncharacterized protein</fullName>
    </submittedName>
</protein>
<evidence type="ECO:0000313" key="6">
    <source>
        <dbReference type="Proteomes" id="UP001152422"/>
    </source>
</evidence>
<feature type="transmembrane region" description="Helical" evidence="1">
    <location>
        <begin position="39"/>
        <end position="59"/>
    </location>
</feature>
<dbReference type="EMBL" id="JARGCK010000005">
    <property type="protein sequence ID" value="MDK9866006.1"/>
    <property type="molecule type" value="Genomic_DNA"/>
</dbReference>
<dbReference type="KEGG" id="seqo:SE1039_19880"/>
<reference evidence="5" key="1">
    <citation type="submission" date="2015-11" db="EMBL/GenBank/DDBJ databases">
        <title>Genomic diversity of Staphylococcus saprophyticus strains from urinary tract infections, animal surfaces, and fermented foods.</title>
        <authorList>
            <person name="Wolfe B.E."/>
        </authorList>
    </citation>
    <scope>NUCLEOTIDE SEQUENCE [LARGE SCALE GENOMIC DNA]</scope>
    <source>
        <strain evidence="5">738_7</strain>
    </source>
</reference>
<evidence type="ECO:0000256" key="1">
    <source>
        <dbReference type="SAM" id="Phobius"/>
    </source>
</evidence>
<accession>A0A1E5TQN9</accession>
<keyword evidence="1" id="KW-0812">Transmembrane</keyword>
<evidence type="ECO:0000313" key="5">
    <source>
        <dbReference type="Proteomes" id="UP000095464"/>
    </source>
</evidence>
<proteinExistence type="predicted"/>
<name>A0A1E5TQN9_9STAP</name>
<reference evidence="2" key="3">
    <citation type="submission" date="2022-05" db="EMBL/GenBank/DDBJ databases">
        <title>Comparative genomics of Staphylococcus equorum isolates.</title>
        <authorList>
            <person name="Luelf R.H."/>
        </authorList>
    </citation>
    <scope>NUCLEOTIDE SEQUENCE</scope>
    <source>
        <strain evidence="2">TMW 2.2497</strain>
    </source>
</reference>
<sequence length="60" mass="6478">MSMIIGVIVIILLIVSLIPNLKAVKASKETGEKNTRFAIMVGIDSILLVLVVATLIFQLL</sequence>
<reference evidence="3" key="5">
    <citation type="submission" date="2023-03" db="EMBL/GenBank/DDBJ databases">
        <authorList>
            <person name="Vazquez L."/>
            <person name="Rodriguez J."/>
            <person name="Mayo B."/>
            <person name="Florez A.B."/>
        </authorList>
    </citation>
    <scope>NUCLEOTIDE SEQUENCE</scope>
    <source>
        <strain evidence="3">5A3I</strain>
    </source>
</reference>
<comment type="caution">
    <text evidence="2">The sequence shown here is derived from an EMBL/GenBank/DDBJ whole genome shotgun (WGS) entry which is preliminary data.</text>
</comment>
<evidence type="ECO:0000313" key="4">
    <source>
        <dbReference type="EMBL" id="OEK57999.1"/>
    </source>
</evidence>
<evidence type="ECO:0000313" key="3">
    <source>
        <dbReference type="EMBL" id="MDK9866006.1"/>
    </source>
</evidence>
<dbReference type="RefSeq" id="WP_002506889.1">
    <property type="nucleotide sequence ID" value="NZ_CBCPHY010000002.1"/>
</dbReference>
<dbReference type="EMBL" id="JAMBQA010000002">
    <property type="protein sequence ID" value="MDG0845753.1"/>
    <property type="molecule type" value="Genomic_DNA"/>
</dbReference>
<dbReference type="Proteomes" id="UP001152422">
    <property type="component" value="Unassembled WGS sequence"/>
</dbReference>
<dbReference type="Proteomes" id="UP000095464">
    <property type="component" value="Unassembled WGS sequence"/>
</dbReference>
<evidence type="ECO:0000313" key="2">
    <source>
        <dbReference type="EMBL" id="MDG0845753.1"/>
    </source>
</evidence>
<dbReference type="GeneID" id="69845156"/>
<organism evidence="2 6">
    <name type="scientific">Staphylococcus equorum</name>
    <dbReference type="NCBI Taxonomy" id="246432"/>
    <lineage>
        <taxon>Bacteria</taxon>
        <taxon>Bacillati</taxon>
        <taxon>Bacillota</taxon>
        <taxon>Bacilli</taxon>
        <taxon>Bacillales</taxon>
        <taxon>Staphylococcaceae</taxon>
        <taxon>Staphylococcus</taxon>
    </lineage>
</organism>
<dbReference type="AlphaFoldDB" id="A0A1E5TQN9"/>
<keyword evidence="1" id="KW-0472">Membrane</keyword>